<proteinExistence type="predicted"/>
<keyword evidence="2" id="KW-1185">Reference proteome</keyword>
<protein>
    <submittedName>
        <fullName evidence="1">10200_t:CDS:1</fullName>
    </submittedName>
</protein>
<dbReference type="EMBL" id="CAJVPK010001687">
    <property type="protein sequence ID" value="CAG8595451.1"/>
    <property type="molecule type" value="Genomic_DNA"/>
</dbReference>
<organism evidence="1 2">
    <name type="scientific">Diversispora eburnea</name>
    <dbReference type="NCBI Taxonomy" id="1213867"/>
    <lineage>
        <taxon>Eukaryota</taxon>
        <taxon>Fungi</taxon>
        <taxon>Fungi incertae sedis</taxon>
        <taxon>Mucoromycota</taxon>
        <taxon>Glomeromycotina</taxon>
        <taxon>Glomeromycetes</taxon>
        <taxon>Diversisporales</taxon>
        <taxon>Diversisporaceae</taxon>
        <taxon>Diversispora</taxon>
    </lineage>
</organism>
<reference evidence="1" key="1">
    <citation type="submission" date="2021-06" db="EMBL/GenBank/DDBJ databases">
        <authorList>
            <person name="Kallberg Y."/>
            <person name="Tangrot J."/>
            <person name="Rosling A."/>
        </authorList>
    </citation>
    <scope>NUCLEOTIDE SEQUENCE</scope>
    <source>
        <strain evidence="1">AZ414A</strain>
    </source>
</reference>
<evidence type="ECO:0000313" key="1">
    <source>
        <dbReference type="EMBL" id="CAG8595451.1"/>
    </source>
</evidence>
<accession>A0A9N9GBV3</accession>
<dbReference type="Proteomes" id="UP000789706">
    <property type="component" value="Unassembled WGS sequence"/>
</dbReference>
<name>A0A9N9GBV3_9GLOM</name>
<dbReference type="AlphaFoldDB" id="A0A9N9GBV3"/>
<sequence>MPRIPMAQRSTQCAQIVHKAIDDLTTKNISSLFATPSLERAKPQLLSYDIELMQLEQLVTYNNEVTKNVSFYFQ</sequence>
<comment type="caution">
    <text evidence="1">The sequence shown here is derived from an EMBL/GenBank/DDBJ whole genome shotgun (WGS) entry which is preliminary data.</text>
</comment>
<evidence type="ECO:0000313" key="2">
    <source>
        <dbReference type="Proteomes" id="UP000789706"/>
    </source>
</evidence>
<gene>
    <name evidence="1" type="ORF">DEBURN_LOCUS9263</name>
</gene>